<organism evidence="4 5">
    <name type="scientific">Gelidibacter algens</name>
    <dbReference type="NCBI Taxonomy" id="49280"/>
    <lineage>
        <taxon>Bacteria</taxon>
        <taxon>Pseudomonadati</taxon>
        <taxon>Bacteroidota</taxon>
        <taxon>Flavobacteriia</taxon>
        <taxon>Flavobacteriales</taxon>
        <taxon>Flavobacteriaceae</taxon>
        <taxon>Gelidibacter</taxon>
    </lineage>
</organism>
<reference evidence="4 5" key="1">
    <citation type="submission" date="2018-06" db="EMBL/GenBank/DDBJ databases">
        <title>Genomic Encyclopedia of Archaeal and Bacterial Type Strains, Phase II (KMG-II): from individual species to whole genera.</title>
        <authorList>
            <person name="Goeker M."/>
        </authorList>
    </citation>
    <scope>NUCLEOTIDE SEQUENCE [LARGE SCALE GENOMIC DNA]</scope>
    <source>
        <strain evidence="4 5">DSM 12408</strain>
    </source>
</reference>
<keyword evidence="5" id="KW-1185">Reference proteome</keyword>
<keyword evidence="1 2" id="KW-0732">Signal</keyword>
<sequence>MKKFFTLLLFFSAVVMHSQDYTNGNLIVSYNVDTNNSGAYRNLSLQEYTTGTTGVINSATAVGAAIITGRMVDDRKAAYEGQINTSEVGNYIVLTGRNTLDGTSAGTARAAALSLVRISKNKTIEYSDFLPADAAFNGGSGRSVASVDGTTFFIATAASSADAGVRLATFGSTSNTSYFPEGARSVGIWNNEVVATGGNDPSTYISGVASTPTTAPTSTAFTGSAAPNNYCGLVLFDVDAVEPGNDLMYVAQRFSGIDKYYKSSGVWTYVSTTSTADDYIGGFTGFQAMTGRIEGDKPVLYVIKIDESSPKAKSTLYQTIDNTPRTGDWTSGGAANPTYTVIATSDAGTNQTFRGVTFAPSSTTLSTRDFSQDAKGLLVYPSPDKSSVVISNNNRSVSVIVFNAIGQKVLSGASDGDLILNISYLKSGIYIVRTSNGETARFVK</sequence>
<dbReference type="Proteomes" id="UP000248987">
    <property type="component" value="Unassembled WGS sequence"/>
</dbReference>
<evidence type="ECO:0000256" key="2">
    <source>
        <dbReference type="SAM" id="SignalP"/>
    </source>
</evidence>
<feature type="domain" description="Secretion system C-terminal sorting" evidence="3">
    <location>
        <begin position="379"/>
        <end position="439"/>
    </location>
</feature>
<evidence type="ECO:0000313" key="4">
    <source>
        <dbReference type="EMBL" id="RAJ28064.1"/>
    </source>
</evidence>
<dbReference type="NCBIfam" id="TIGR04183">
    <property type="entry name" value="Por_Secre_tail"/>
    <property type="match status" value="1"/>
</dbReference>
<evidence type="ECO:0000313" key="5">
    <source>
        <dbReference type="Proteomes" id="UP000248987"/>
    </source>
</evidence>
<evidence type="ECO:0000259" key="3">
    <source>
        <dbReference type="Pfam" id="PF18962"/>
    </source>
</evidence>
<dbReference type="AlphaFoldDB" id="A0A1A7R558"/>
<protein>
    <submittedName>
        <fullName evidence="4">Putative secreted protein (Por secretion system target)</fullName>
    </submittedName>
</protein>
<feature type="chain" id="PRO_5030025608" evidence="2">
    <location>
        <begin position="19"/>
        <end position="444"/>
    </location>
</feature>
<feature type="signal peptide" evidence="2">
    <location>
        <begin position="1"/>
        <end position="18"/>
    </location>
</feature>
<proteinExistence type="predicted"/>
<dbReference type="EMBL" id="QLLQ01000001">
    <property type="protein sequence ID" value="RAJ28064.1"/>
    <property type="molecule type" value="Genomic_DNA"/>
</dbReference>
<accession>A0A1A7R558</accession>
<evidence type="ECO:0000256" key="1">
    <source>
        <dbReference type="ARBA" id="ARBA00022729"/>
    </source>
</evidence>
<dbReference type="InterPro" id="IPR026444">
    <property type="entry name" value="Secre_tail"/>
</dbReference>
<name>A0A1A7R558_9FLAO</name>
<dbReference type="RefSeq" id="WP_066429957.1">
    <property type="nucleotide sequence ID" value="NZ_LZRN01000002.1"/>
</dbReference>
<dbReference type="Pfam" id="PF18962">
    <property type="entry name" value="Por_Secre_tail"/>
    <property type="match status" value="1"/>
</dbReference>
<gene>
    <name evidence="4" type="ORF">LX77_00640</name>
</gene>
<comment type="caution">
    <text evidence="4">The sequence shown here is derived from an EMBL/GenBank/DDBJ whole genome shotgun (WGS) entry which is preliminary data.</text>
</comment>